<dbReference type="PANTHER" id="PTHR35936:SF35">
    <property type="entry name" value="L-CYSTINE-BINDING PROTEIN TCYJ"/>
    <property type="match status" value="1"/>
</dbReference>
<accession>A0A1H4ZXN1</accession>
<dbReference type="SMART" id="SM00062">
    <property type="entry name" value="PBPb"/>
    <property type="match status" value="1"/>
</dbReference>
<protein>
    <submittedName>
        <fullName evidence="4">Amino acid ABC transporter substrate-binding protein, PAAT family</fullName>
    </submittedName>
</protein>
<evidence type="ECO:0000256" key="2">
    <source>
        <dbReference type="SAM" id="MobiDB-lite"/>
    </source>
</evidence>
<evidence type="ECO:0000259" key="3">
    <source>
        <dbReference type="SMART" id="SM00062"/>
    </source>
</evidence>
<dbReference type="AlphaFoldDB" id="A0A1H4ZXN1"/>
<feature type="compositionally biased region" description="Pro residues" evidence="2">
    <location>
        <begin position="55"/>
        <end position="70"/>
    </location>
</feature>
<gene>
    <name evidence="4" type="ORF">SAMN05444164_4496</name>
</gene>
<proteinExistence type="predicted"/>
<name>A0A1H4ZXN1_9BRAD</name>
<feature type="region of interest" description="Disordered" evidence="2">
    <location>
        <begin position="48"/>
        <end position="119"/>
    </location>
</feature>
<organism evidence="4 5">
    <name type="scientific">Bradyrhizobium erythrophlei</name>
    <dbReference type="NCBI Taxonomy" id="1437360"/>
    <lineage>
        <taxon>Bacteria</taxon>
        <taxon>Pseudomonadati</taxon>
        <taxon>Pseudomonadota</taxon>
        <taxon>Alphaproteobacteria</taxon>
        <taxon>Hyphomicrobiales</taxon>
        <taxon>Nitrobacteraceae</taxon>
        <taxon>Bradyrhizobium</taxon>
    </lineage>
</organism>
<evidence type="ECO:0000313" key="4">
    <source>
        <dbReference type="EMBL" id="SED34438.1"/>
    </source>
</evidence>
<dbReference type="Pfam" id="PF00497">
    <property type="entry name" value="SBP_bac_3"/>
    <property type="match status" value="1"/>
</dbReference>
<dbReference type="SUPFAM" id="SSF53850">
    <property type="entry name" value="Periplasmic binding protein-like II"/>
    <property type="match status" value="1"/>
</dbReference>
<dbReference type="PANTHER" id="PTHR35936">
    <property type="entry name" value="MEMBRANE-BOUND LYTIC MUREIN TRANSGLYCOSYLASE F"/>
    <property type="match status" value="1"/>
</dbReference>
<evidence type="ECO:0000313" key="5">
    <source>
        <dbReference type="Proteomes" id="UP000198992"/>
    </source>
</evidence>
<evidence type="ECO:0000256" key="1">
    <source>
        <dbReference type="ARBA" id="ARBA00022729"/>
    </source>
</evidence>
<dbReference type="InterPro" id="IPR001638">
    <property type="entry name" value="Solute-binding_3/MltF_N"/>
</dbReference>
<dbReference type="Proteomes" id="UP000198992">
    <property type="component" value="Unassembled WGS sequence"/>
</dbReference>
<dbReference type="CDD" id="cd01001">
    <property type="entry name" value="PBP2_HisJ_LAO_like"/>
    <property type="match status" value="1"/>
</dbReference>
<reference evidence="4 5" key="1">
    <citation type="submission" date="2016-10" db="EMBL/GenBank/DDBJ databases">
        <authorList>
            <person name="de Groot N.N."/>
        </authorList>
    </citation>
    <scope>NUCLEOTIDE SEQUENCE [LARGE SCALE GENOMIC DNA]</scope>
    <source>
        <strain evidence="4 5">MT12</strain>
    </source>
</reference>
<keyword evidence="1" id="KW-0732">Signal</keyword>
<dbReference type="Gene3D" id="3.40.190.10">
    <property type="entry name" value="Periplasmic binding protein-like II"/>
    <property type="match status" value="2"/>
</dbReference>
<dbReference type="EMBL" id="FNTH01000001">
    <property type="protein sequence ID" value="SED34438.1"/>
    <property type="molecule type" value="Genomic_DNA"/>
</dbReference>
<feature type="domain" description="Solute-binding protein family 3/N-terminal" evidence="3">
    <location>
        <begin position="128"/>
        <end position="356"/>
    </location>
</feature>
<sequence length="358" mass="39123">MVYKPFNFLILPVMPNPPAQPFVVRSRQLRLAVGMMAAALLASAEPALGQTPSAPQTPPAKPAPAQPAKPAPAQAAPATPPVATPPAAAAPSPPNQPPKAAEAAPQAVPGFWDPRRRPDRPDLSRLTVIRFLTETDYPPFNFTGPDGNPAGFNVDLARALCDEIKVTCTIQMRRFETLIDALATNRGDAIIASMAVTPPLRAKVDFTDPYYRAPARFVSRRDNVMPEIRPEYLEGKKVGVIAGTSHEAYLKAMFTDAEIHSYPDNDALRAALRRGEVDFIFGDAISLAFWINGTDSAECCAFSGGPFVESRYFGEGVGIAVRKGNDLLRQSLNWALFRIWEKGRFTDLWLRYFSISPF</sequence>
<feature type="compositionally biased region" description="Low complexity" evidence="2">
    <location>
        <begin position="98"/>
        <end position="109"/>
    </location>
</feature>